<evidence type="ECO:0000313" key="3">
    <source>
        <dbReference type="Proteomes" id="UP000546031"/>
    </source>
</evidence>
<dbReference type="GO" id="GO:0006596">
    <property type="term" value="P:polyamine biosynthetic process"/>
    <property type="evidence" value="ECO:0007669"/>
    <property type="project" value="UniProtKB-KW"/>
</dbReference>
<dbReference type="SUPFAM" id="SSF53335">
    <property type="entry name" value="S-adenosyl-L-methionine-dependent methyltransferases"/>
    <property type="match status" value="1"/>
</dbReference>
<organism evidence="2 3">
    <name type="scientific">Altererythrobacter lutimaris</name>
    <dbReference type="NCBI Taxonomy" id="2743979"/>
    <lineage>
        <taxon>Bacteria</taxon>
        <taxon>Pseudomonadati</taxon>
        <taxon>Pseudomonadota</taxon>
        <taxon>Alphaproteobacteria</taxon>
        <taxon>Sphingomonadales</taxon>
        <taxon>Erythrobacteraceae</taxon>
        <taxon>Altererythrobacter</taxon>
    </lineage>
</organism>
<protein>
    <submittedName>
        <fullName evidence="2">Spermidine synthase</fullName>
    </submittedName>
</protein>
<accession>A0A850H6H6</accession>
<dbReference type="Pfam" id="PF01564">
    <property type="entry name" value="Spermine_synth"/>
    <property type="match status" value="1"/>
</dbReference>
<dbReference type="InterPro" id="IPR029063">
    <property type="entry name" value="SAM-dependent_MTases_sf"/>
</dbReference>
<keyword evidence="1" id="KW-0620">Polyamine biosynthesis</keyword>
<dbReference type="Proteomes" id="UP000546031">
    <property type="component" value="Unassembled WGS sequence"/>
</dbReference>
<dbReference type="PANTHER" id="PTHR43317:SF3">
    <property type="entry name" value="BLR2883 PROTEIN"/>
    <property type="match status" value="1"/>
</dbReference>
<keyword evidence="3" id="KW-1185">Reference proteome</keyword>
<dbReference type="EMBL" id="JABWTA010000001">
    <property type="protein sequence ID" value="NVE93433.1"/>
    <property type="molecule type" value="Genomic_DNA"/>
</dbReference>
<sequence>MLKRVLLDTAQIPDGEELTLYSHGRDFMIVLGYNELMSTRMRFSEEQLADLTFDRLPGDSPRILIGGYGMGFTLRAALARMGESGEAVVAEISDKIIEWAKGPMAELTGDCLKDPRLDLKICDVAALIDDANDGTCEKFDAILLDVDNGPDGLVRDANNRIYSKTGLAKARDALKPGGILAVWSAAPDYAFRKRMQDVRLKVEELSVRSRPNNKGAHHTIWFARKA</sequence>
<proteinExistence type="predicted"/>
<dbReference type="AlphaFoldDB" id="A0A850H6H6"/>
<dbReference type="CDD" id="cd02440">
    <property type="entry name" value="AdoMet_MTases"/>
    <property type="match status" value="1"/>
</dbReference>
<evidence type="ECO:0000256" key="1">
    <source>
        <dbReference type="ARBA" id="ARBA00023115"/>
    </source>
</evidence>
<dbReference type="RefSeq" id="WP_176271802.1">
    <property type="nucleotide sequence ID" value="NZ_JABWTA010000001.1"/>
</dbReference>
<evidence type="ECO:0000313" key="2">
    <source>
        <dbReference type="EMBL" id="NVE93433.1"/>
    </source>
</evidence>
<reference evidence="2 3" key="1">
    <citation type="submission" date="2020-06" db="EMBL/GenBank/DDBJ databases">
        <title>Altererythrobacter lutimaris sp. nov., a marine bacterium isolated from a tidal flat.</title>
        <authorList>
            <person name="Kim D."/>
            <person name="Yoo Y."/>
            <person name="Kim J.-J."/>
        </authorList>
    </citation>
    <scope>NUCLEOTIDE SEQUENCE [LARGE SCALE GENOMIC DNA]</scope>
    <source>
        <strain evidence="2 3">JGD-16</strain>
    </source>
</reference>
<dbReference type="PANTHER" id="PTHR43317">
    <property type="entry name" value="THERMOSPERMINE SYNTHASE ACAULIS5"/>
    <property type="match status" value="1"/>
</dbReference>
<gene>
    <name evidence="2" type="ORF">HUO12_00820</name>
</gene>
<comment type="caution">
    <text evidence="2">The sequence shown here is derived from an EMBL/GenBank/DDBJ whole genome shotgun (WGS) entry which is preliminary data.</text>
</comment>
<name>A0A850H6H6_9SPHN</name>
<dbReference type="Gene3D" id="3.40.50.150">
    <property type="entry name" value="Vaccinia Virus protein VP39"/>
    <property type="match status" value="1"/>
</dbReference>